<name>A0ABS5J9Y0_9BACT</name>
<dbReference type="EMBL" id="JAGTXB010000022">
    <property type="protein sequence ID" value="MBS0031412.1"/>
    <property type="molecule type" value="Genomic_DNA"/>
</dbReference>
<sequence length="132" mass="14787">MNQYVAGNGEQQIKMAVDISTNGFAWTRGFTIQEDGTKMPIPNGVSDASGDIRLMPLGRAVNLQRKSIHIVTKIELFWEDITTREIEFKKIGARYIFDDGTDGHKEFTTPDQVINASGDFSVVYLLMTVKLD</sequence>
<keyword evidence="2" id="KW-1185">Reference proteome</keyword>
<evidence type="ECO:0000313" key="2">
    <source>
        <dbReference type="Proteomes" id="UP000676386"/>
    </source>
</evidence>
<dbReference type="Proteomes" id="UP000676386">
    <property type="component" value="Unassembled WGS sequence"/>
</dbReference>
<reference evidence="1 2" key="1">
    <citation type="submission" date="2021-04" db="EMBL/GenBank/DDBJ databases">
        <title>Chitinophaga sp. nov., isolated from the rhizosphere soil.</title>
        <authorList>
            <person name="He S."/>
        </authorList>
    </citation>
    <scope>NUCLEOTIDE SEQUENCE [LARGE SCALE GENOMIC DNA]</scope>
    <source>
        <strain evidence="1 2">2R12</strain>
    </source>
</reference>
<dbReference type="RefSeq" id="WP_211976577.1">
    <property type="nucleotide sequence ID" value="NZ_CBFHAM010000100.1"/>
</dbReference>
<organism evidence="1 2">
    <name type="scientific">Chitinophaga hostae</name>
    <dbReference type="NCBI Taxonomy" id="2831022"/>
    <lineage>
        <taxon>Bacteria</taxon>
        <taxon>Pseudomonadati</taxon>
        <taxon>Bacteroidota</taxon>
        <taxon>Chitinophagia</taxon>
        <taxon>Chitinophagales</taxon>
        <taxon>Chitinophagaceae</taxon>
        <taxon>Chitinophaga</taxon>
    </lineage>
</organism>
<protein>
    <submittedName>
        <fullName evidence="1">Uncharacterized protein</fullName>
    </submittedName>
</protein>
<evidence type="ECO:0000313" key="1">
    <source>
        <dbReference type="EMBL" id="MBS0031412.1"/>
    </source>
</evidence>
<gene>
    <name evidence="1" type="ORF">KE626_29045</name>
</gene>
<comment type="caution">
    <text evidence="1">The sequence shown here is derived from an EMBL/GenBank/DDBJ whole genome shotgun (WGS) entry which is preliminary data.</text>
</comment>
<accession>A0ABS5J9Y0</accession>
<proteinExistence type="predicted"/>